<dbReference type="GO" id="GO:0005730">
    <property type="term" value="C:nucleolus"/>
    <property type="evidence" value="ECO:0007669"/>
    <property type="project" value="TreeGrafter"/>
</dbReference>
<dbReference type="Proteomes" id="UP000593562">
    <property type="component" value="Unassembled WGS sequence"/>
</dbReference>
<dbReference type="GO" id="GO:0006417">
    <property type="term" value="P:regulation of translation"/>
    <property type="evidence" value="ECO:0007669"/>
    <property type="project" value="TreeGrafter"/>
</dbReference>
<dbReference type="InterPro" id="IPR040059">
    <property type="entry name" value="PUM3"/>
</dbReference>
<protein>
    <submittedName>
        <fullName evidence="1">Pumilio 24</fullName>
    </submittedName>
</protein>
<accession>A0A7J7D286</accession>
<proteinExistence type="predicted"/>
<dbReference type="EMBL" id="JAAARO010000011">
    <property type="protein sequence ID" value="KAF5740441.1"/>
    <property type="molecule type" value="Genomic_DNA"/>
</dbReference>
<gene>
    <name evidence="1" type="ORF">HS088_TW11G00510</name>
</gene>
<comment type="caution">
    <text evidence="1">The sequence shown here is derived from an EMBL/GenBank/DDBJ whole genome shotgun (WGS) entry which is preliminary data.</text>
</comment>
<evidence type="ECO:0000313" key="1">
    <source>
        <dbReference type="EMBL" id="KAF5740441.1"/>
    </source>
</evidence>
<dbReference type="GO" id="GO:0003729">
    <property type="term" value="F:mRNA binding"/>
    <property type="evidence" value="ECO:0007669"/>
    <property type="project" value="TreeGrafter"/>
</dbReference>
<organism evidence="1 2">
    <name type="scientific">Tripterygium wilfordii</name>
    <name type="common">Thunder God vine</name>
    <dbReference type="NCBI Taxonomy" id="458696"/>
    <lineage>
        <taxon>Eukaryota</taxon>
        <taxon>Viridiplantae</taxon>
        <taxon>Streptophyta</taxon>
        <taxon>Embryophyta</taxon>
        <taxon>Tracheophyta</taxon>
        <taxon>Spermatophyta</taxon>
        <taxon>Magnoliopsida</taxon>
        <taxon>eudicotyledons</taxon>
        <taxon>Gunneridae</taxon>
        <taxon>Pentapetalae</taxon>
        <taxon>rosids</taxon>
        <taxon>fabids</taxon>
        <taxon>Celastrales</taxon>
        <taxon>Celastraceae</taxon>
        <taxon>Tripterygium</taxon>
    </lineage>
</organism>
<dbReference type="AlphaFoldDB" id="A0A7J7D286"/>
<sequence>MCVPLLEEVWKIFQKSCAHKVFVEILEPGMASCAIFLIDSVKQEGKSGFIFLIFYPSGYKFLARILILCIERNLVGNVLLALIWLRSMGFKVSLLVIDDVLSLGSGGNKNWIWDLLLELCHLYVLGDGSGVVVLGGQYIAIEFGYVVTEYQLEYQLGDATQRQELIMELYSIELQLFKDLVLMKESRLLGVISKLDLQKASVLRHPSLMIQPILGKIIVDHSIILMELIEYLTIAEKLLITRRVLEHSIVRMIHTRDGSRLRMLCVNCQVLRNKRKLSKE</sequence>
<evidence type="ECO:0000313" key="2">
    <source>
        <dbReference type="Proteomes" id="UP000593562"/>
    </source>
</evidence>
<dbReference type="PANTHER" id="PTHR13389">
    <property type="entry name" value="PUMILIO HOMOLOG 3"/>
    <property type="match status" value="1"/>
</dbReference>
<keyword evidence="2" id="KW-1185">Reference proteome</keyword>
<dbReference type="PANTHER" id="PTHR13389:SF0">
    <property type="entry name" value="PUMILIO HOMOLOG 3"/>
    <property type="match status" value="1"/>
</dbReference>
<dbReference type="InParanoid" id="A0A7J7D286"/>
<reference evidence="1 2" key="1">
    <citation type="journal article" date="2020" name="Nat. Commun.">
        <title>Genome of Tripterygium wilfordii and identification of cytochrome P450 involved in triptolide biosynthesis.</title>
        <authorList>
            <person name="Tu L."/>
            <person name="Su P."/>
            <person name="Zhang Z."/>
            <person name="Gao L."/>
            <person name="Wang J."/>
            <person name="Hu T."/>
            <person name="Zhou J."/>
            <person name="Zhang Y."/>
            <person name="Zhao Y."/>
            <person name="Liu Y."/>
            <person name="Song Y."/>
            <person name="Tong Y."/>
            <person name="Lu Y."/>
            <person name="Yang J."/>
            <person name="Xu C."/>
            <person name="Jia M."/>
            <person name="Peters R.J."/>
            <person name="Huang L."/>
            <person name="Gao W."/>
        </authorList>
    </citation>
    <scope>NUCLEOTIDE SEQUENCE [LARGE SCALE GENOMIC DNA]</scope>
    <source>
        <strain evidence="2">cv. XIE 37</strain>
        <tissue evidence="1">Leaf</tissue>
    </source>
</reference>
<name>A0A7J7D286_TRIWF</name>